<keyword evidence="2" id="KW-1185">Reference proteome</keyword>
<reference evidence="1 2" key="1">
    <citation type="submission" date="2024-01" db="EMBL/GenBank/DDBJ databases">
        <title>A draft genome for a cacao thread blight-causing isolate of Paramarasmius palmivorus.</title>
        <authorList>
            <person name="Baruah I.K."/>
            <person name="Bukari Y."/>
            <person name="Amoako-Attah I."/>
            <person name="Meinhardt L.W."/>
            <person name="Bailey B.A."/>
            <person name="Cohen S.P."/>
        </authorList>
    </citation>
    <scope>NUCLEOTIDE SEQUENCE [LARGE SCALE GENOMIC DNA]</scope>
    <source>
        <strain evidence="1 2">GH-12</strain>
    </source>
</reference>
<dbReference type="InterPro" id="IPR027417">
    <property type="entry name" value="P-loop_NTPase"/>
</dbReference>
<gene>
    <name evidence="1" type="ORF">VNI00_008559</name>
</gene>
<organism evidence="1 2">
    <name type="scientific">Paramarasmius palmivorus</name>
    <dbReference type="NCBI Taxonomy" id="297713"/>
    <lineage>
        <taxon>Eukaryota</taxon>
        <taxon>Fungi</taxon>
        <taxon>Dikarya</taxon>
        <taxon>Basidiomycota</taxon>
        <taxon>Agaricomycotina</taxon>
        <taxon>Agaricomycetes</taxon>
        <taxon>Agaricomycetidae</taxon>
        <taxon>Agaricales</taxon>
        <taxon>Marasmiineae</taxon>
        <taxon>Marasmiaceae</taxon>
        <taxon>Paramarasmius</taxon>
    </lineage>
</organism>
<dbReference type="SUPFAM" id="SSF52540">
    <property type="entry name" value="P-loop containing nucleoside triphosphate hydrolases"/>
    <property type="match status" value="1"/>
</dbReference>
<dbReference type="PANTHER" id="PTHR48312:SF1">
    <property type="entry name" value="SULFOTRANSFERASE"/>
    <property type="match status" value="1"/>
</dbReference>
<dbReference type="Pfam" id="PF13469">
    <property type="entry name" value="Sulfotransfer_3"/>
    <property type="match status" value="1"/>
</dbReference>
<comment type="caution">
    <text evidence="1">The sequence shown here is derived from an EMBL/GenBank/DDBJ whole genome shotgun (WGS) entry which is preliminary data.</text>
</comment>
<evidence type="ECO:0008006" key="3">
    <source>
        <dbReference type="Google" id="ProtNLM"/>
    </source>
</evidence>
<dbReference type="PANTHER" id="PTHR48312">
    <property type="match status" value="1"/>
</dbReference>
<dbReference type="Proteomes" id="UP001383192">
    <property type="component" value="Unassembled WGS sequence"/>
</dbReference>
<evidence type="ECO:0000313" key="1">
    <source>
        <dbReference type="EMBL" id="KAK7043205.1"/>
    </source>
</evidence>
<accession>A0AAW0CX09</accession>
<dbReference type="AlphaFoldDB" id="A0AAW0CX09"/>
<sequence>MDVHITPIAGDMDETTRPQRICLFSHPRTACNLLFRLLGSHPSFEAVGPFDFVPAYFIGQDFQSPSSRELVLLASGLSEEEASKISYQASLDAVEHAIREAEIKGKVPLTMEHPYMIMDSSAVNEYLKLSNPIRPSPTIVDRMLDVPSPSAAQGAPSSNPTLLPDRLYYSFTPIIVIRHPARVLPSYVRLAGENLGSALDSDDMPLIASFQCERLVFDSFRDAGITPIVVDGERLVKDPHGQMKKLCNALAIDDGQIKYTWDAVPEGQIVGSLGRITTAFFSRLSQSTGVIPDPRFEIPLKLEDEVLRWAEEWNADVARKLEIYVLGAMEDYEYLLEYSL</sequence>
<dbReference type="Gene3D" id="3.40.50.300">
    <property type="entry name" value="P-loop containing nucleotide triphosphate hydrolases"/>
    <property type="match status" value="1"/>
</dbReference>
<evidence type="ECO:0000313" key="2">
    <source>
        <dbReference type="Proteomes" id="UP001383192"/>
    </source>
</evidence>
<name>A0AAW0CX09_9AGAR</name>
<dbReference type="EMBL" id="JAYKXP010000029">
    <property type="protein sequence ID" value="KAK7043205.1"/>
    <property type="molecule type" value="Genomic_DNA"/>
</dbReference>
<proteinExistence type="predicted"/>
<protein>
    <recommendedName>
        <fullName evidence="3">Sulfotransferase</fullName>
    </recommendedName>
</protein>